<reference evidence="8" key="1">
    <citation type="submission" date="2016-10" db="EMBL/GenBank/DDBJ databases">
        <authorList>
            <person name="Varghese N."/>
            <person name="Submissions S."/>
        </authorList>
    </citation>
    <scope>NUCLEOTIDE SEQUENCE [LARGE SCALE GENOMIC DNA]</scope>
    <source>
        <strain evidence="8">CGMCC 1.10971</strain>
    </source>
</reference>
<feature type="active site" description="Charge relay system" evidence="4 5">
    <location>
        <position position="218"/>
    </location>
</feature>
<dbReference type="GO" id="GO:0012505">
    <property type="term" value="C:endomembrane system"/>
    <property type="evidence" value="ECO:0007669"/>
    <property type="project" value="UniProtKB-ARBA"/>
</dbReference>
<evidence type="ECO:0000256" key="4">
    <source>
        <dbReference type="PIRSR" id="PIRSR615500-1"/>
    </source>
</evidence>
<dbReference type="PROSITE" id="PS00138">
    <property type="entry name" value="SUBTILASE_SER"/>
    <property type="match status" value="1"/>
</dbReference>
<dbReference type="PROSITE" id="PS51892">
    <property type="entry name" value="SUBTILASE"/>
    <property type="match status" value="1"/>
</dbReference>
<dbReference type="InterPro" id="IPR036852">
    <property type="entry name" value="Peptidase_S8/S53_dom_sf"/>
</dbReference>
<feature type="domain" description="P/Homo B" evidence="6">
    <location>
        <begin position="576"/>
        <end position="708"/>
    </location>
</feature>
<dbReference type="InterPro" id="IPR023828">
    <property type="entry name" value="Peptidase_S8_Ser-AS"/>
</dbReference>
<dbReference type="OrthoDB" id="9790784at2"/>
<dbReference type="GO" id="GO:0005737">
    <property type="term" value="C:cytoplasm"/>
    <property type="evidence" value="ECO:0007669"/>
    <property type="project" value="UniProtKB-ARBA"/>
</dbReference>
<keyword evidence="8" id="KW-1185">Reference proteome</keyword>
<comment type="similarity">
    <text evidence="5">Belongs to the peptidase S8 family.</text>
</comment>
<dbReference type="SUPFAM" id="SSF52743">
    <property type="entry name" value="Subtilisin-like"/>
    <property type="match status" value="1"/>
</dbReference>
<feature type="active site" description="Charge relay system" evidence="4 5">
    <location>
        <position position="265"/>
    </location>
</feature>
<dbReference type="Pfam" id="PF00082">
    <property type="entry name" value="Peptidase_S8"/>
    <property type="match status" value="1"/>
</dbReference>
<evidence type="ECO:0000256" key="5">
    <source>
        <dbReference type="PROSITE-ProRule" id="PRU01240"/>
    </source>
</evidence>
<gene>
    <name evidence="7" type="ORF">SAMN05216175_103408</name>
</gene>
<dbReference type="RefSeq" id="WP_090726111.1">
    <property type="nucleotide sequence ID" value="NZ_FOOU01000003.1"/>
</dbReference>
<dbReference type="InterPro" id="IPR002884">
    <property type="entry name" value="P_dom"/>
</dbReference>
<evidence type="ECO:0000256" key="1">
    <source>
        <dbReference type="ARBA" id="ARBA00022670"/>
    </source>
</evidence>
<dbReference type="Gene3D" id="3.40.50.200">
    <property type="entry name" value="Peptidase S8/S53 domain"/>
    <property type="match status" value="1"/>
</dbReference>
<protein>
    <submittedName>
        <fullName evidence="7">Regulatory P domain of the subtilisin-like proprotein convertase</fullName>
    </submittedName>
</protein>
<dbReference type="GO" id="GO:0016020">
    <property type="term" value="C:membrane"/>
    <property type="evidence" value="ECO:0007669"/>
    <property type="project" value="TreeGrafter"/>
</dbReference>
<feature type="domain" description="P/Homo B" evidence="6">
    <location>
        <begin position="710"/>
        <end position="832"/>
    </location>
</feature>
<keyword evidence="2 5" id="KW-0378">Hydrolase</keyword>
<evidence type="ECO:0000256" key="2">
    <source>
        <dbReference type="ARBA" id="ARBA00022801"/>
    </source>
</evidence>
<evidence type="ECO:0000259" key="6">
    <source>
        <dbReference type="PROSITE" id="PS51829"/>
    </source>
</evidence>
<name>A0A1I2PFP5_9GAMM</name>
<dbReference type="Gene3D" id="2.60.120.260">
    <property type="entry name" value="Galactose-binding domain-like"/>
    <property type="match status" value="2"/>
</dbReference>
<dbReference type="AlphaFoldDB" id="A0A1I2PFP5"/>
<sequence length="832" mass="89188">MNKSAKTYTYRGGEKVALEKSPDQMVVRALPASLDDAAIASSEQVSSASTRINTRGADLDALMERSRVVAPTHHAYYEADSGSEFLITDRIFVTFKEALSDQDVDALAGHYALVKVATYSDRDYLFQLTNHTGMNPVKLVVKLTEEEPLIEAAEHDLNQRMSAEQFSVPTDPDYSRQWHLHTHLNDPDFDVRSSALCENSWSLLDGFGSEEVVIAVSDDGCKLDHHDFDSPDKFASWGYFRGSRLVNPMDIDADPRQMYKAGSNHGTSCCGVIGGEIDSVLTVGAAAGCQLLPIQWESSGPSLFISDSKLLTTLNYIADKADVMSNSWGGVPTSVWALPVINRIKSLALTGGRRGKGIVFLWAAGNENCLINHTANQDVPYDHGVDVQGGALVWVGVNTTRVFRNNLVGIPGVMHVAALASTARRSHYSNYGPGIGVCAPSSNSHAYYRMTVRGLGITTTTGESGNVTNSFGGTSSATPLVAGVAALTISSNPNLSALEVISILKQTASKDLNFSDYPRTPPASFDADTGWDVSPVAPFNNGAFIDNGDAEGSWSPWFGHGRVDANAAVAEALSRRQPVGNKVFKASSEPNKSIPDNNIRGIKDKIDCTKVFGLSAITVSVDISHTYIGDLRVSLISPSGSVVPLHDRTGGSANDLQVDFDISSVPGLLALTGEPVKGEWALHVQDLALADRGRLKGWSLDISGQKDTSVVVEDSPGMGIPDNRDAGIERTLSVSKAGLLDSIEVELDITHTYIGDLVVELISPSSTSVLLHNRTGGSANNIIKTYSLINTTALQVFMGETVKGAWKLKVSDHAGVDQGKLNRWALKIVLIT</sequence>
<dbReference type="PROSITE" id="PS51829">
    <property type="entry name" value="P_HOMO_B"/>
    <property type="match status" value="2"/>
</dbReference>
<accession>A0A1I2PFP5</accession>
<dbReference type="PANTHER" id="PTHR42884:SF14">
    <property type="entry name" value="NEUROENDOCRINE CONVERTASE 1"/>
    <property type="match status" value="1"/>
</dbReference>
<dbReference type="PROSITE" id="PS00137">
    <property type="entry name" value="SUBTILASE_HIS"/>
    <property type="match status" value="1"/>
</dbReference>
<feature type="active site" description="Charge relay system" evidence="4 5">
    <location>
        <position position="475"/>
    </location>
</feature>
<dbReference type="InterPro" id="IPR008979">
    <property type="entry name" value="Galactose-bd-like_sf"/>
</dbReference>
<keyword evidence="1 5" id="KW-0645">Protease</keyword>
<dbReference type="STRING" id="1045558.SAMN05216175_103408"/>
<dbReference type="InterPro" id="IPR015500">
    <property type="entry name" value="Peptidase_S8_subtilisin-rel"/>
</dbReference>
<dbReference type="SUPFAM" id="SSF49785">
    <property type="entry name" value="Galactose-binding domain-like"/>
    <property type="match status" value="2"/>
</dbReference>
<dbReference type="PRINTS" id="PR00723">
    <property type="entry name" value="SUBTILISIN"/>
</dbReference>
<dbReference type="PANTHER" id="PTHR42884">
    <property type="entry name" value="PROPROTEIN CONVERTASE SUBTILISIN/KEXIN-RELATED"/>
    <property type="match status" value="1"/>
</dbReference>
<organism evidence="7 8">
    <name type="scientific">Neptunomonas qingdaonensis</name>
    <dbReference type="NCBI Taxonomy" id="1045558"/>
    <lineage>
        <taxon>Bacteria</taxon>
        <taxon>Pseudomonadati</taxon>
        <taxon>Pseudomonadota</taxon>
        <taxon>Gammaproteobacteria</taxon>
        <taxon>Oceanospirillales</taxon>
        <taxon>Oceanospirillaceae</taxon>
        <taxon>Neptunomonas</taxon>
    </lineage>
</organism>
<dbReference type="GO" id="GO:0004252">
    <property type="term" value="F:serine-type endopeptidase activity"/>
    <property type="evidence" value="ECO:0007669"/>
    <property type="project" value="UniProtKB-UniRule"/>
</dbReference>
<dbReference type="Proteomes" id="UP000198623">
    <property type="component" value="Unassembled WGS sequence"/>
</dbReference>
<evidence type="ECO:0000313" key="7">
    <source>
        <dbReference type="EMBL" id="SFG14283.1"/>
    </source>
</evidence>
<dbReference type="Pfam" id="PF01483">
    <property type="entry name" value="P_proprotein"/>
    <property type="match status" value="2"/>
</dbReference>
<proteinExistence type="inferred from homology"/>
<dbReference type="InterPro" id="IPR022398">
    <property type="entry name" value="Peptidase_S8_His-AS"/>
</dbReference>
<evidence type="ECO:0000256" key="3">
    <source>
        <dbReference type="ARBA" id="ARBA00022825"/>
    </source>
</evidence>
<dbReference type="EMBL" id="FOOU01000003">
    <property type="protein sequence ID" value="SFG14283.1"/>
    <property type="molecule type" value="Genomic_DNA"/>
</dbReference>
<evidence type="ECO:0000313" key="8">
    <source>
        <dbReference type="Proteomes" id="UP000198623"/>
    </source>
</evidence>
<keyword evidence="3 5" id="KW-0720">Serine protease</keyword>
<dbReference type="GO" id="GO:0016485">
    <property type="term" value="P:protein processing"/>
    <property type="evidence" value="ECO:0007669"/>
    <property type="project" value="TreeGrafter"/>
</dbReference>
<dbReference type="InterPro" id="IPR000209">
    <property type="entry name" value="Peptidase_S8/S53_dom"/>
</dbReference>